<protein>
    <submittedName>
        <fullName evidence="1">Sigma-70 family RNA polymerase sigma factor</fullName>
    </submittedName>
</protein>
<gene>
    <name evidence="1" type="ORF">WMO25_16910</name>
</gene>
<proteinExistence type="predicted"/>
<accession>A0ABV1B9V1</accession>
<evidence type="ECO:0000313" key="2">
    <source>
        <dbReference type="Proteomes" id="UP001469749"/>
    </source>
</evidence>
<keyword evidence="2" id="KW-1185">Reference proteome</keyword>
<organism evidence="1 2">
    <name type="scientific">Coprococcus intestinihominis</name>
    <dbReference type="NCBI Taxonomy" id="3133154"/>
    <lineage>
        <taxon>Bacteria</taxon>
        <taxon>Bacillati</taxon>
        <taxon>Bacillota</taxon>
        <taxon>Clostridia</taxon>
        <taxon>Lachnospirales</taxon>
        <taxon>Lachnospiraceae</taxon>
        <taxon>Coprococcus</taxon>
    </lineage>
</organism>
<reference evidence="1 2" key="1">
    <citation type="submission" date="2024-03" db="EMBL/GenBank/DDBJ databases">
        <title>Human intestinal bacterial collection.</title>
        <authorList>
            <person name="Pauvert C."/>
            <person name="Hitch T.C.A."/>
            <person name="Clavel T."/>
        </authorList>
    </citation>
    <scope>NUCLEOTIDE SEQUENCE [LARGE SCALE GENOMIC DNA]</scope>
    <source>
        <strain evidence="1 2">CLA-AA-H190</strain>
    </source>
</reference>
<comment type="caution">
    <text evidence="1">The sequence shown here is derived from an EMBL/GenBank/DDBJ whole genome shotgun (WGS) entry which is preliminary data.</text>
</comment>
<dbReference type="RefSeq" id="WP_349086337.1">
    <property type="nucleotide sequence ID" value="NZ_JBBMEK010000347.1"/>
</dbReference>
<dbReference type="EMBL" id="JBBMEK010000347">
    <property type="protein sequence ID" value="MEQ2366748.1"/>
    <property type="molecule type" value="Genomic_DNA"/>
</dbReference>
<evidence type="ECO:0000313" key="1">
    <source>
        <dbReference type="EMBL" id="MEQ2366748.1"/>
    </source>
</evidence>
<sequence length="143" mass="16881">MDADRKRLWISGQFIEVSEEVYAVYMQGDRKMRYFENDLKTERTVLDKEGRVVKVIPSREDSRDRLAEDQAAQFADRYESVEEAVLRRLSIQELYQALEQLSQSEKALIKAIFFDGKTEGNMRRNWAYIIMRYIPGKCVSLKN</sequence>
<name>A0ABV1B9V1_9FIRM</name>
<dbReference type="Proteomes" id="UP001469749">
    <property type="component" value="Unassembled WGS sequence"/>
</dbReference>